<keyword evidence="2" id="KW-1185">Reference proteome</keyword>
<name>A0ACC0A6J1_CATRO</name>
<accession>A0ACC0A6J1</accession>
<reference evidence="2" key="1">
    <citation type="journal article" date="2023" name="Nat. Plants">
        <title>Single-cell RNA sequencing provides a high-resolution roadmap for understanding the multicellular compartmentation of specialized metabolism.</title>
        <authorList>
            <person name="Sun S."/>
            <person name="Shen X."/>
            <person name="Li Y."/>
            <person name="Li Y."/>
            <person name="Wang S."/>
            <person name="Li R."/>
            <person name="Zhang H."/>
            <person name="Shen G."/>
            <person name="Guo B."/>
            <person name="Wei J."/>
            <person name="Xu J."/>
            <person name="St-Pierre B."/>
            <person name="Chen S."/>
            <person name="Sun C."/>
        </authorList>
    </citation>
    <scope>NUCLEOTIDE SEQUENCE [LARGE SCALE GENOMIC DNA]</scope>
</reference>
<gene>
    <name evidence="1" type="ORF">M9H77_25174</name>
</gene>
<proteinExistence type="predicted"/>
<comment type="caution">
    <text evidence="1">The sequence shown here is derived from an EMBL/GenBank/DDBJ whole genome shotgun (WGS) entry which is preliminary data.</text>
</comment>
<evidence type="ECO:0000313" key="1">
    <source>
        <dbReference type="EMBL" id="KAI5656381.1"/>
    </source>
</evidence>
<organism evidence="1 2">
    <name type="scientific">Catharanthus roseus</name>
    <name type="common">Madagascar periwinkle</name>
    <name type="synonym">Vinca rosea</name>
    <dbReference type="NCBI Taxonomy" id="4058"/>
    <lineage>
        <taxon>Eukaryota</taxon>
        <taxon>Viridiplantae</taxon>
        <taxon>Streptophyta</taxon>
        <taxon>Embryophyta</taxon>
        <taxon>Tracheophyta</taxon>
        <taxon>Spermatophyta</taxon>
        <taxon>Magnoliopsida</taxon>
        <taxon>eudicotyledons</taxon>
        <taxon>Gunneridae</taxon>
        <taxon>Pentapetalae</taxon>
        <taxon>asterids</taxon>
        <taxon>lamiids</taxon>
        <taxon>Gentianales</taxon>
        <taxon>Apocynaceae</taxon>
        <taxon>Rauvolfioideae</taxon>
        <taxon>Vinceae</taxon>
        <taxon>Catharanthinae</taxon>
        <taxon>Catharanthus</taxon>
    </lineage>
</organism>
<evidence type="ECO:0000313" key="2">
    <source>
        <dbReference type="Proteomes" id="UP001060085"/>
    </source>
</evidence>
<dbReference type="EMBL" id="CM044706">
    <property type="protein sequence ID" value="KAI5656381.1"/>
    <property type="molecule type" value="Genomic_DNA"/>
</dbReference>
<protein>
    <submittedName>
        <fullName evidence="1">Uncharacterized protein</fullName>
    </submittedName>
</protein>
<sequence length="117" mass="13841">MIPRIQSLERISLYLILDIKQNLSMLFHLYRKERQQKMQQIRYFGIHVKDIVQRIKLKMDVLISNWKIENEMDGSLRLPGDGDCRAVLIPDTEKLRFIEPELKAIYAAAFSFSRICS</sequence>
<dbReference type="Proteomes" id="UP001060085">
    <property type="component" value="Linkage Group LG06"/>
</dbReference>